<gene>
    <name evidence="1" type="ORF">PoMZ_05275</name>
</gene>
<dbReference type="AlphaFoldDB" id="A0A4P7NMW6"/>
<dbReference type="SUPFAM" id="SSF56112">
    <property type="entry name" value="Protein kinase-like (PK-like)"/>
    <property type="match status" value="1"/>
</dbReference>
<organism evidence="1 2">
    <name type="scientific">Pyricularia oryzae</name>
    <name type="common">Rice blast fungus</name>
    <name type="synonym">Magnaporthe oryzae</name>
    <dbReference type="NCBI Taxonomy" id="318829"/>
    <lineage>
        <taxon>Eukaryota</taxon>
        <taxon>Fungi</taxon>
        <taxon>Dikarya</taxon>
        <taxon>Ascomycota</taxon>
        <taxon>Pezizomycotina</taxon>
        <taxon>Sordariomycetes</taxon>
        <taxon>Sordariomycetidae</taxon>
        <taxon>Magnaporthales</taxon>
        <taxon>Pyriculariaceae</taxon>
        <taxon>Pyricularia</taxon>
    </lineage>
</organism>
<accession>A0A4P7NMW6</accession>
<evidence type="ECO:0000313" key="1">
    <source>
        <dbReference type="EMBL" id="QBZ63591.1"/>
    </source>
</evidence>
<reference evidence="1 2" key="1">
    <citation type="journal article" date="2019" name="Mol. Biol. Evol.">
        <title>Blast fungal genomes show frequent chromosomal changes, gene gains and losses, and effector gene turnover.</title>
        <authorList>
            <person name="Gomez Luciano L.B."/>
            <person name="Jason Tsai I."/>
            <person name="Chuma I."/>
            <person name="Tosa Y."/>
            <person name="Chen Y.H."/>
            <person name="Li J.Y."/>
            <person name="Li M.Y."/>
            <person name="Jade Lu M.Y."/>
            <person name="Nakayashiki H."/>
            <person name="Li W.H."/>
        </authorList>
    </citation>
    <scope>NUCLEOTIDE SEQUENCE [LARGE SCALE GENOMIC DNA]</scope>
    <source>
        <strain evidence="1">MZ5-1-6</strain>
    </source>
</reference>
<dbReference type="Proteomes" id="UP000294847">
    <property type="component" value="Chromosome 6"/>
</dbReference>
<evidence type="ECO:0000313" key="2">
    <source>
        <dbReference type="Proteomes" id="UP000294847"/>
    </source>
</evidence>
<sequence length="405" mass="44740">MEFACGGDDEEENIGVVRVLAVAQSMHDIACRISISRGSVRIVFDIFFDPSTDEITLKNDQPELEPGAWELVAPAVSSSNKLLILPGRFLHKEAGATKVPSGKRPLSSTVGHASKRVQDAGGVVHNLHFERIPRSCQSLHPLMGLLPNQTITIAGAEYSITRVQKLSETRASSVWRALVSIFSPEQPAVVAKVLLKGRNSTPVIAEMWLREAKIHSKLNSQDSDSNVSTIVKLLGLDARLHSLYVEDVDASSLAHRDWRRENNYFSGSRDDADRVLRDIASALAVTPNRTPSGRGFPGDVWALGVAMLFLYQLLPLPESTTEWRIAEVVDTNRSSSKAFKDMMKWVGKAIDAQENLGHTMTDEIIRRMTDNSPQERVGIREVVQALGCTLYQRSEASSERVAKYL</sequence>
<dbReference type="EMBL" id="CP034209">
    <property type="protein sequence ID" value="QBZ63591.1"/>
    <property type="molecule type" value="Genomic_DNA"/>
</dbReference>
<evidence type="ECO:0008006" key="3">
    <source>
        <dbReference type="Google" id="ProtNLM"/>
    </source>
</evidence>
<dbReference type="Gene3D" id="1.10.510.10">
    <property type="entry name" value="Transferase(Phosphotransferase) domain 1"/>
    <property type="match status" value="1"/>
</dbReference>
<dbReference type="InterPro" id="IPR011009">
    <property type="entry name" value="Kinase-like_dom_sf"/>
</dbReference>
<protein>
    <recommendedName>
        <fullName evidence="3">Protein kinase domain-containing protein</fullName>
    </recommendedName>
</protein>
<name>A0A4P7NMW6_PYROR</name>
<proteinExistence type="predicted"/>